<keyword evidence="11" id="KW-1185">Reference proteome</keyword>
<keyword evidence="5" id="KW-0560">Oxidoreductase</keyword>
<comment type="similarity">
    <text evidence="2">Belongs to the DAMOX/DASOX family.</text>
</comment>
<dbReference type="Proteomes" id="UP001199469">
    <property type="component" value="Unassembled WGS sequence"/>
</dbReference>
<dbReference type="PANTHER" id="PTHR11530">
    <property type="entry name" value="D-AMINO ACID OXIDASE"/>
    <property type="match status" value="1"/>
</dbReference>
<evidence type="ECO:0000313" key="11">
    <source>
        <dbReference type="Proteomes" id="UP001199469"/>
    </source>
</evidence>
<keyword evidence="3" id="KW-0285">Flavoprotein</keyword>
<dbReference type="PIRSF" id="PIRSF000189">
    <property type="entry name" value="D-aa_oxidase"/>
    <property type="match status" value="1"/>
</dbReference>
<keyword evidence="4" id="KW-0274">FAD</keyword>
<organism evidence="10 11">
    <name type="scientific">Actinomycetospora endophytica</name>
    <dbReference type="NCBI Taxonomy" id="2291215"/>
    <lineage>
        <taxon>Bacteria</taxon>
        <taxon>Bacillati</taxon>
        <taxon>Actinomycetota</taxon>
        <taxon>Actinomycetes</taxon>
        <taxon>Pseudonocardiales</taxon>
        <taxon>Pseudonocardiaceae</taxon>
        <taxon>Actinomycetospora</taxon>
    </lineage>
</organism>
<name>A0ABS8PB35_9PSEU</name>
<dbReference type="Pfam" id="PF01266">
    <property type="entry name" value="DAO"/>
    <property type="match status" value="1"/>
</dbReference>
<comment type="cofactor">
    <cofactor evidence="1">
        <name>FAD</name>
        <dbReference type="ChEBI" id="CHEBI:57692"/>
    </cofactor>
</comment>
<dbReference type="Gene3D" id="3.40.50.720">
    <property type="entry name" value="NAD(P)-binding Rossmann-like Domain"/>
    <property type="match status" value="1"/>
</dbReference>
<sequence>MPEQDPTASPADVVVLGAGIAGLTSALTLAEAGHRVRVWSADDPTATTSAHAGGVWKPTYQAPLAGSLARAARSLEEYLRLAALPGTGVRMVDSVTVGEVPDRDALPAQLRLLPALSPEPPAELPAGFDRGLRHRSPIVDLPRHVGWLVDRLTELGGKVETRHVESVDEPLGQADVVVVAAGLGSRELADDPTVRPLFSQYVVTDNPGITQLLVEISDSRRWTSIIPHDDRVHLGGVRVPGRTDATPDREEAREILHRCREAEPRLRDARVLRIDTGILPSRPTTRVEAEHRGDGLVVHNYGHGGSGLSLCWGTAHEVVRLVAERDPAADRSRAR</sequence>
<dbReference type="PROSITE" id="PS00677">
    <property type="entry name" value="DAO"/>
    <property type="match status" value="1"/>
</dbReference>
<evidence type="ECO:0000256" key="7">
    <source>
        <dbReference type="ARBA" id="ARBA00039751"/>
    </source>
</evidence>
<dbReference type="PANTHER" id="PTHR11530:SF11">
    <property type="entry name" value="D-ASPARTATE OXIDASE"/>
    <property type="match status" value="1"/>
</dbReference>
<protein>
    <recommendedName>
        <fullName evidence="7">D-amino-acid oxidase</fullName>
        <ecNumber evidence="6">1.4.3.3</ecNumber>
    </recommendedName>
</protein>
<evidence type="ECO:0000256" key="8">
    <source>
        <dbReference type="ARBA" id="ARBA00049547"/>
    </source>
</evidence>
<comment type="caution">
    <text evidence="10">The sequence shown here is derived from an EMBL/GenBank/DDBJ whole genome shotgun (WGS) entry which is preliminary data.</text>
</comment>
<dbReference type="SUPFAM" id="SSF54373">
    <property type="entry name" value="FAD-linked reductases, C-terminal domain"/>
    <property type="match status" value="1"/>
</dbReference>
<proteinExistence type="inferred from homology"/>
<dbReference type="InterPro" id="IPR006076">
    <property type="entry name" value="FAD-dep_OxRdtase"/>
</dbReference>
<comment type="catalytic activity">
    <reaction evidence="8">
        <text>a D-alpha-amino acid + O2 + H2O = a 2-oxocarboxylate + H2O2 + NH4(+)</text>
        <dbReference type="Rhea" id="RHEA:21816"/>
        <dbReference type="ChEBI" id="CHEBI:15377"/>
        <dbReference type="ChEBI" id="CHEBI:15379"/>
        <dbReference type="ChEBI" id="CHEBI:16240"/>
        <dbReference type="ChEBI" id="CHEBI:28938"/>
        <dbReference type="ChEBI" id="CHEBI:35179"/>
        <dbReference type="ChEBI" id="CHEBI:59871"/>
        <dbReference type="EC" id="1.4.3.3"/>
    </reaction>
    <physiologicalReaction direction="left-to-right" evidence="8">
        <dbReference type="Rhea" id="RHEA:21817"/>
    </physiologicalReaction>
</comment>
<evidence type="ECO:0000256" key="6">
    <source>
        <dbReference type="ARBA" id="ARBA00039101"/>
    </source>
</evidence>
<dbReference type="SUPFAM" id="SSF51971">
    <property type="entry name" value="Nucleotide-binding domain"/>
    <property type="match status" value="1"/>
</dbReference>
<dbReference type="EC" id="1.4.3.3" evidence="6"/>
<dbReference type="InterPro" id="IPR023209">
    <property type="entry name" value="DAO"/>
</dbReference>
<reference evidence="10 11" key="1">
    <citation type="submission" date="2021-11" db="EMBL/GenBank/DDBJ databases">
        <title>Draft genome sequence of Actinomycetospora sp. SF1 isolated from the rhizosphere soil.</title>
        <authorList>
            <person name="Duangmal K."/>
            <person name="Chantavorakit T."/>
        </authorList>
    </citation>
    <scope>NUCLEOTIDE SEQUENCE [LARGE SCALE GENOMIC DNA]</scope>
    <source>
        <strain evidence="10 11">TBRC 5722</strain>
    </source>
</reference>
<evidence type="ECO:0000256" key="3">
    <source>
        <dbReference type="ARBA" id="ARBA00022630"/>
    </source>
</evidence>
<feature type="domain" description="FAD dependent oxidoreductase" evidence="9">
    <location>
        <begin position="12"/>
        <end position="320"/>
    </location>
</feature>
<evidence type="ECO:0000259" key="9">
    <source>
        <dbReference type="Pfam" id="PF01266"/>
    </source>
</evidence>
<dbReference type="PRINTS" id="PR00368">
    <property type="entry name" value="FADPNR"/>
</dbReference>
<dbReference type="RefSeq" id="WP_230736635.1">
    <property type="nucleotide sequence ID" value="NZ_JAJNDB010000004.1"/>
</dbReference>
<dbReference type="EMBL" id="JAJNDB010000004">
    <property type="protein sequence ID" value="MCD2195490.1"/>
    <property type="molecule type" value="Genomic_DNA"/>
</dbReference>
<dbReference type="InterPro" id="IPR006181">
    <property type="entry name" value="D-amino_acid_oxidase_CS"/>
</dbReference>
<evidence type="ECO:0000256" key="5">
    <source>
        <dbReference type="ARBA" id="ARBA00023002"/>
    </source>
</evidence>
<dbReference type="Gene3D" id="3.30.9.10">
    <property type="entry name" value="D-Amino Acid Oxidase, subunit A, domain 2"/>
    <property type="match status" value="1"/>
</dbReference>
<evidence type="ECO:0000313" key="10">
    <source>
        <dbReference type="EMBL" id="MCD2195490.1"/>
    </source>
</evidence>
<evidence type="ECO:0000256" key="4">
    <source>
        <dbReference type="ARBA" id="ARBA00022827"/>
    </source>
</evidence>
<gene>
    <name evidence="10" type="ORF">LQ327_19150</name>
</gene>
<evidence type="ECO:0000256" key="1">
    <source>
        <dbReference type="ARBA" id="ARBA00001974"/>
    </source>
</evidence>
<accession>A0ABS8PB35</accession>
<evidence type="ECO:0000256" key="2">
    <source>
        <dbReference type="ARBA" id="ARBA00006730"/>
    </source>
</evidence>